<gene>
    <name evidence="2" type="ORF">TTHERM_00755760</name>
</gene>
<sequence length="366" mass="42290">MRSLINISRISLNNSLKKNSFTSQVLRVEKLANIQSNSQNQSNDNLKKLKQFMEYHKFSKAIKEIDRLAQEKVDIPIQNILEQLVRNEEFELTNKLYDILQKQEIKLSDISYNYLIDANLKFKNNLNALNIAIHAYLAGVVLDIEAYRGLFSSIPPDMDNSFRQVLYKMYKQNFNLSTKILYDLVILANATKDYELLAELEEDTMKQGLKMPENLNKMINREAAATKKKQKSSENEPAENKEVKKQEEVQEVLQQQNEKQYGYQPVFSYDDIIPAEQNSNVGKYGFNQNSVFNYQNMDLAGNDILRFLKKGQQKGIFSSKQAPMIFVIKQQGLSDYDDMEVSDEEYSSDIGYEGEGLNSYSDEDSD</sequence>
<feature type="compositionally biased region" description="Basic and acidic residues" evidence="1">
    <location>
        <begin position="231"/>
        <end position="248"/>
    </location>
</feature>
<dbReference type="InParanoid" id="I7LT11"/>
<keyword evidence="3" id="KW-1185">Reference proteome</keyword>
<dbReference type="EMBL" id="GG662437">
    <property type="protein sequence ID" value="EAR84042.2"/>
    <property type="molecule type" value="Genomic_DNA"/>
</dbReference>
<dbReference type="KEGG" id="tet:TTHERM_00755760"/>
<accession>I7LT11</accession>
<dbReference type="RefSeq" id="XP_001031705.2">
    <property type="nucleotide sequence ID" value="XM_001031705.2"/>
</dbReference>
<evidence type="ECO:0000256" key="1">
    <source>
        <dbReference type="SAM" id="MobiDB-lite"/>
    </source>
</evidence>
<dbReference type="Proteomes" id="UP000009168">
    <property type="component" value="Unassembled WGS sequence"/>
</dbReference>
<feature type="compositionally biased region" description="Acidic residues" evidence="1">
    <location>
        <begin position="337"/>
        <end position="347"/>
    </location>
</feature>
<evidence type="ECO:0000313" key="2">
    <source>
        <dbReference type="EMBL" id="EAR84042.2"/>
    </source>
</evidence>
<dbReference type="GeneID" id="7826353"/>
<name>I7LT11_TETTS</name>
<feature type="region of interest" description="Disordered" evidence="1">
    <location>
        <begin position="223"/>
        <end position="249"/>
    </location>
</feature>
<proteinExistence type="predicted"/>
<reference evidence="3" key="1">
    <citation type="journal article" date="2006" name="PLoS Biol.">
        <title>Macronuclear genome sequence of the ciliate Tetrahymena thermophila, a model eukaryote.</title>
        <authorList>
            <person name="Eisen J.A."/>
            <person name="Coyne R.S."/>
            <person name="Wu M."/>
            <person name="Wu D."/>
            <person name="Thiagarajan M."/>
            <person name="Wortman J.R."/>
            <person name="Badger J.H."/>
            <person name="Ren Q."/>
            <person name="Amedeo P."/>
            <person name="Jones K.M."/>
            <person name="Tallon L.J."/>
            <person name="Delcher A.L."/>
            <person name="Salzberg S.L."/>
            <person name="Silva J.C."/>
            <person name="Haas B.J."/>
            <person name="Majoros W.H."/>
            <person name="Farzad M."/>
            <person name="Carlton J.M."/>
            <person name="Smith R.K. Jr."/>
            <person name="Garg J."/>
            <person name="Pearlman R.E."/>
            <person name="Karrer K.M."/>
            <person name="Sun L."/>
            <person name="Manning G."/>
            <person name="Elde N.C."/>
            <person name="Turkewitz A.P."/>
            <person name="Asai D.J."/>
            <person name="Wilkes D.E."/>
            <person name="Wang Y."/>
            <person name="Cai H."/>
            <person name="Collins K."/>
            <person name="Stewart B.A."/>
            <person name="Lee S.R."/>
            <person name="Wilamowska K."/>
            <person name="Weinberg Z."/>
            <person name="Ruzzo W.L."/>
            <person name="Wloga D."/>
            <person name="Gaertig J."/>
            <person name="Frankel J."/>
            <person name="Tsao C.-C."/>
            <person name="Gorovsky M.A."/>
            <person name="Keeling P.J."/>
            <person name="Waller R.F."/>
            <person name="Patron N.J."/>
            <person name="Cherry J.M."/>
            <person name="Stover N.A."/>
            <person name="Krieger C.J."/>
            <person name="del Toro C."/>
            <person name="Ryder H.F."/>
            <person name="Williamson S.C."/>
            <person name="Barbeau R.A."/>
            <person name="Hamilton E.P."/>
            <person name="Orias E."/>
        </authorList>
    </citation>
    <scope>NUCLEOTIDE SEQUENCE [LARGE SCALE GENOMIC DNA]</scope>
    <source>
        <strain evidence="3">SB210</strain>
    </source>
</reference>
<dbReference type="AlphaFoldDB" id="I7LT11"/>
<feature type="region of interest" description="Disordered" evidence="1">
    <location>
        <begin position="337"/>
        <end position="366"/>
    </location>
</feature>
<organism evidence="2 3">
    <name type="scientific">Tetrahymena thermophila (strain SB210)</name>
    <dbReference type="NCBI Taxonomy" id="312017"/>
    <lineage>
        <taxon>Eukaryota</taxon>
        <taxon>Sar</taxon>
        <taxon>Alveolata</taxon>
        <taxon>Ciliophora</taxon>
        <taxon>Intramacronucleata</taxon>
        <taxon>Oligohymenophorea</taxon>
        <taxon>Hymenostomatida</taxon>
        <taxon>Tetrahymenina</taxon>
        <taxon>Tetrahymenidae</taxon>
        <taxon>Tetrahymena</taxon>
    </lineage>
</organism>
<protein>
    <submittedName>
        <fullName evidence="2">Uncharacterized protein</fullName>
    </submittedName>
</protein>
<evidence type="ECO:0000313" key="3">
    <source>
        <dbReference type="Proteomes" id="UP000009168"/>
    </source>
</evidence>